<keyword evidence="2" id="KW-1185">Reference proteome</keyword>
<comment type="caution">
    <text evidence="1">The sequence shown here is derived from an EMBL/GenBank/DDBJ whole genome shotgun (WGS) entry which is preliminary data.</text>
</comment>
<dbReference type="AlphaFoldDB" id="A0ABD2NKZ2"/>
<proteinExistence type="predicted"/>
<dbReference type="Proteomes" id="UP001516400">
    <property type="component" value="Unassembled WGS sequence"/>
</dbReference>
<accession>A0ABD2NKZ2</accession>
<evidence type="ECO:0000313" key="2">
    <source>
        <dbReference type="Proteomes" id="UP001516400"/>
    </source>
</evidence>
<evidence type="ECO:0000313" key="1">
    <source>
        <dbReference type="EMBL" id="KAL3279194.1"/>
    </source>
</evidence>
<gene>
    <name evidence="1" type="ORF">HHI36_016707</name>
</gene>
<protein>
    <submittedName>
        <fullName evidence="1">Uncharacterized protein</fullName>
    </submittedName>
</protein>
<dbReference type="EMBL" id="JABFTP020000124">
    <property type="protein sequence ID" value="KAL3279194.1"/>
    <property type="molecule type" value="Genomic_DNA"/>
</dbReference>
<organism evidence="1 2">
    <name type="scientific">Cryptolaemus montrouzieri</name>
    <dbReference type="NCBI Taxonomy" id="559131"/>
    <lineage>
        <taxon>Eukaryota</taxon>
        <taxon>Metazoa</taxon>
        <taxon>Ecdysozoa</taxon>
        <taxon>Arthropoda</taxon>
        <taxon>Hexapoda</taxon>
        <taxon>Insecta</taxon>
        <taxon>Pterygota</taxon>
        <taxon>Neoptera</taxon>
        <taxon>Endopterygota</taxon>
        <taxon>Coleoptera</taxon>
        <taxon>Polyphaga</taxon>
        <taxon>Cucujiformia</taxon>
        <taxon>Coccinelloidea</taxon>
        <taxon>Coccinellidae</taxon>
        <taxon>Scymninae</taxon>
        <taxon>Scymnini</taxon>
        <taxon>Cryptolaemus</taxon>
    </lineage>
</organism>
<reference evidence="1 2" key="1">
    <citation type="journal article" date="2021" name="BMC Biol.">
        <title>Horizontally acquired antibacterial genes associated with adaptive radiation of ladybird beetles.</title>
        <authorList>
            <person name="Li H.S."/>
            <person name="Tang X.F."/>
            <person name="Huang Y.H."/>
            <person name="Xu Z.Y."/>
            <person name="Chen M.L."/>
            <person name="Du X.Y."/>
            <person name="Qiu B.Y."/>
            <person name="Chen P.T."/>
            <person name="Zhang W."/>
            <person name="Slipinski A."/>
            <person name="Escalona H.E."/>
            <person name="Waterhouse R.M."/>
            <person name="Zwick A."/>
            <person name="Pang H."/>
        </authorList>
    </citation>
    <scope>NUCLEOTIDE SEQUENCE [LARGE SCALE GENOMIC DNA]</scope>
    <source>
        <strain evidence="1">SYSU2018</strain>
    </source>
</reference>
<name>A0ABD2NKZ2_9CUCU</name>
<sequence>MARESSSMINLEVTTLPLCPPCPVLPYTNYNGKLYFEFVYSFIPPLAAYKKRAPSWEAVVNTNVARSGIRNATSKFDSPSNIVTCSSPFVCCSGAKGTASVMNNNKCLKDDGMQGVCCNPAAKTKDGTEIITKTIEEEILIMDGDTSTILTEEVTFIEEIETDTLAPVEGNTVKIKGADSTSTS</sequence>